<dbReference type="Gene3D" id="3.40.50.720">
    <property type="entry name" value="NAD(P)-binding Rossmann-like Domain"/>
    <property type="match status" value="1"/>
</dbReference>
<dbReference type="Pfam" id="PF01408">
    <property type="entry name" value="GFO_IDH_MocA"/>
    <property type="match status" value="1"/>
</dbReference>
<dbReference type="InterPro" id="IPR006076">
    <property type="entry name" value="FAD-dep_OxRdtase"/>
</dbReference>
<evidence type="ECO:0000313" key="3">
    <source>
        <dbReference type="EMBL" id="OHB03445.1"/>
    </source>
</evidence>
<accession>A0A1G2U1P7</accession>
<proteinExistence type="predicted"/>
<dbReference type="Proteomes" id="UP000176800">
    <property type="component" value="Unassembled WGS sequence"/>
</dbReference>
<feature type="domain" description="FAD dependent oxidoreductase" evidence="1">
    <location>
        <begin position="307"/>
        <end position="608"/>
    </location>
</feature>
<dbReference type="InterPro" id="IPR051450">
    <property type="entry name" value="Gfo/Idh/MocA_Oxidoreductases"/>
</dbReference>
<evidence type="ECO:0000259" key="1">
    <source>
        <dbReference type="Pfam" id="PF01266"/>
    </source>
</evidence>
<protein>
    <recommendedName>
        <fullName evidence="5">FAD dependent oxidoreductase domain-containing protein</fullName>
    </recommendedName>
</protein>
<dbReference type="Pfam" id="PF01266">
    <property type="entry name" value="DAO"/>
    <property type="match status" value="1"/>
</dbReference>
<dbReference type="PANTHER" id="PTHR43377">
    <property type="entry name" value="BILIVERDIN REDUCTASE A"/>
    <property type="match status" value="1"/>
</dbReference>
<evidence type="ECO:0000259" key="2">
    <source>
        <dbReference type="Pfam" id="PF01408"/>
    </source>
</evidence>
<dbReference type="InterPro" id="IPR036188">
    <property type="entry name" value="FAD/NAD-bd_sf"/>
</dbReference>
<dbReference type="Gene3D" id="3.30.9.10">
    <property type="entry name" value="D-Amino Acid Oxidase, subunit A, domain 2"/>
    <property type="match status" value="1"/>
</dbReference>
<comment type="caution">
    <text evidence="3">The sequence shown here is derived from an EMBL/GenBank/DDBJ whole genome shotgun (WGS) entry which is preliminary data.</text>
</comment>
<sequence length="668" mass="76289">MSKIVPRVLLIGVGRFGVSHLDVLQKLQSQKLLSISGVVVKTKEKKRELEKELAIPVYTQLTPTLLRNVDGVDIVTPYPTHYSLTKKILPYANVFVEKPIAEKEKEALELARLAKKYKKTLMVGHIYRYHPVTQKLRKLIGHHKGRIRVEGEFISPLDTYRGENPSLEKLHFFDVLDYLLEKKPISIWGHYLDPKRFLEVSLRYPRKIDVVLKLGWRRNEKIRRLVFSLEGGQVIEADFTNNIINITKNGRRKTVVVDNKPTSLEGELLAWRDVLLGKNKQFPDGLTGSRMVRIANRSTQTIKKPRFAVIGGGLFGAVTAIKLSSLGEVHLFERHKDLMTEASWANQYRHHMGYHYSLSPETIKEIKVATKDFESYYEKSIVRDFPAYYAVAKHDSQVSSREFLSLCKKMGLPYKQIKLPKEVLNPDEVSLTVRTPEAVIDYECLKNDITKDLKGKKVKVCLGHRVTGIRLLESGEKKLDIRLLAGGATSKKFDYVVNATYANCNQFCEWLDFPARDLEWRLKEIAIVRLPIKKPIALMIINGPFSTFVPLGRTGLYTFGDIPLSIHEIRTGKNALKILDKKRKTTKSRWMAMQKRCLKWHPMLKKAEYVGSMFVILTIERGEKANDARPTQVTYHGFGCYSILSGKLITAVTVAKKIAGTIDNSQFV</sequence>
<evidence type="ECO:0000313" key="4">
    <source>
        <dbReference type="Proteomes" id="UP000176800"/>
    </source>
</evidence>
<dbReference type="InterPro" id="IPR000683">
    <property type="entry name" value="Gfo/Idh/MocA-like_OxRdtase_N"/>
</dbReference>
<name>A0A1G2U1P7_9BACT</name>
<feature type="domain" description="Gfo/Idh/MocA-like oxidoreductase N-terminal" evidence="2">
    <location>
        <begin position="7"/>
        <end position="125"/>
    </location>
</feature>
<dbReference type="PANTHER" id="PTHR43377:SF1">
    <property type="entry name" value="BILIVERDIN REDUCTASE A"/>
    <property type="match status" value="1"/>
</dbReference>
<reference evidence="3 4" key="1">
    <citation type="journal article" date="2016" name="Nat. Commun.">
        <title>Thousands of microbial genomes shed light on interconnected biogeochemical processes in an aquifer system.</title>
        <authorList>
            <person name="Anantharaman K."/>
            <person name="Brown C.T."/>
            <person name="Hug L.A."/>
            <person name="Sharon I."/>
            <person name="Castelle C.J."/>
            <person name="Probst A.J."/>
            <person name="Thomas B.C."/>
            <person name="Singh A."/>
            <person name="Wilkins M.J."/>
            <person name="Karaoz U."/>
            <person name="Brodie E.L."/>
            <person name="Williams K.H."/>
            <person name="Hubbard S.S."/>
            <person name="Banfield J.F."/>
        </authorList>
    </citation>
    <scope>NUCLEOTIDE SEQUENCE [LARGE SCALE GENOMIC DNA]</scope>
</reference>
<dbReference type="GO" id="GO:0000166">
    <property type="term" value="F:nucleotide binding"/>
    <property type="evidence" value="ECO:0007669"/>
    <property type="project" value="InterPro"/>
</dbReference>
<dbReference type="AlphaFoldDB" id="A0A1G2U1P7"/>
<evidence type="ECO:0008006" key="5">
    <source>
        <dbReference type="Google" id="ProtNLM"/>
    </source>
</evidence>
<dbReference type="InterPro" id="IPR036291">
    <property type="entry name" value="NAD(P)-bd_dom_sf"/>
</dbReference>
<dbReference type="SUPFAM" id="SSF51905">
    <property type="entry name" value="FAD/NAD(P)-binding domain"/>
    <property type="match status" value="1"/>
</dbReference>
<dbReference type="Gene3D" id="3.50.50.60">
    <property type="entry name" value="FAD/NAD(P)-binding domain"/>
    <property type="match status" value="1"/>
</dbReference>
<dbReference type="SUPFAM" id="SSF51735">
    <property type="entry name" value="NAD(P)-binding Rossmann-fold domains"/>
    <property type="match status" value="1"/>
</dbReference>
<dbReference type="EMBL" id="MHWE01000018">
    <property type="protein sequence ID" value="OHB03445.1"/>
    <property type="molecule type" value="Genomic_DNA"/>
</dbReference>
<dbReference type="Gene3D" id="3.30.360.10">
    <property type="entry name" value="Dihydrodipicolinate Reductase, domain 2"/>
    <property type="match status" value="1"/>
</dbReference>
<gene>
    <name evidence="3" type="ORF">A3B14_02860</name>
</gene>
<organism evidence="3 4">
    <name type="scientific">Candidatus Zambryskibacteria bacterium RIFCSPLOWO2_01_FULL_45_21</name>
    <dbReference type="NCBI Taxonomy" id="1802761"/>
    <lineage>
        <taxon>Bacteria</taxon>
        <taxon>Candidatus Zambryskiibacteriota</taxon>
    </lineage>
</organism>